<keyword evidence="8 10" id="KW-0472">Membrane</keyword>
<keyword evidence="14" id="KW-1185">Reference proteome</keyword>
<accession>A0ABW8NH00</accession>
<sequence>MFTEAYGTLSSIPEFGQLALIMAFLVAVLQTLVPLWGVRAGNTLAMAYARPLAAAQALFLLISLVTLAWCFVVDDFSVTYVATNSNTALPTPFKISAVWGAHEGSLLLWVTLLGCWGVAVALFSRSLPLEMLARVLGIMGLVSTGFILFTLETSNPFARTLPSVPSEGGDLNPLLQDFGLIVHPPTLYMGYVGLSVVFAFAIAALLGGRLDAAWARWSRPWTTAAWIFLTIGIALGSWWAYYELGWGGWWFWDPVENASLMPWLVTTALMHSLAVTEKRGLFKSWTVLLAIFAFSLSLLGTFLVRSGVLTSVHAFASDPERGVFVLALLGICVGGSLLIYALKAPTVASVGRYEWLSRESFLLMNNLLLLVAAFAILLGTLYPLLIDFLGMGKISVGASWFNFMFVPVSVALTLIIGIGAISRWKKDQFSRLGRELGLAALAALVLGVATPLIVSGELNGKVMLGMGIAIWLVLASLAEVWKKCRGQLQRIPSLSLSFNGMILAHIGVAVTVVGVTMVANYSQEVSVRMAPGDSHTLGDYRFEFVEAGPIRGPNYQADAIRFRVYDGERQIGELMPEKRRYTARGSVMTEAAIDVSLFRDLYVSMGEPLENGAWGMRLQVKPFMRWVWLGAIFMALGGLMAMFDKRYRQPRRLVQDPSAPSQLATAEVAV</sequence>
<feature type="transmembrane region" description="Helical" evidence="10">
    <location>
        <begin position="462"/>
        <end position="481"/>
    </location>
</feature>
<evidence type="ECO:0000256" key="8">
    <source>
        <dbReference type="ARBA" id="ARBA00023136"/>
    </source>
</evidence>
<feature type="domain" description="Cytochrome c-type biogenesis protein CcmF C-terminal" evidence="12">
    <location>
        <begin position="326"/>
        <end position="645"/>
    </location>
</feature>
<evidence type="ECO:0000256" key="7">
    <source>
        <dbReference type="ARBA" id="ARBA00022989"/>
    </source>
</evidence>
<evidence type="ECO:0000256" key="4">
    <source>
        <dbReference type="ARBA" id="ARBA00022519"/>
    </source>
</evidence>
<comment type="similarity">
    <text evidence="2">Belongs to the CcmF/CycK/Ccl1/NrfE/CcsA family.</text>
</comment>
<feature type="transmembrane region" description="Helical" evidence="10">
    <location>
        <begin position="502"/>
        <end position="521"/>
    </location>
</feature>
<gene>
    <name evidence="13" type="ORF">WG929_07420</name>
</gene>
<dbReference type="GO" id="GO:0016829">
    <property type="term" value="F:lyase activity"/>
    <property type="evidence" value="ECO:0007669"/>
    <property type="project" value="UniProtKB-KW"/>
</dbReference>
<feature type="transmembrane region" description="Helical" evidence="10">
    <location>
        <begin position="48"/>
        <end position="69"/>
    </location>
</feature>
<feature type="transmembrane region" description="Helical" evidence="10">
    <location>
        <begin position="220"/>
        <end position="240"/>
    </location>
</feature>
<dbReference type="InterPro" id="IPR002541">
    <property type="entry name" value="Cyt_c_assembly"/>
</dbReference>
<keyword evidence="3" id="KW-1003">Cell membrane</keyword>
<evidence type="ECO:0000256" key="6">
    <source>
        <dbReference type="ARBA" id="ARBA00022748"/>
    </source>
</evidence>
<evidence type="ECO:0000256" key="2">
    <source>
        <dbReference type="ARBA" id="ARBA00009186"/>
    </source>
</evidence>
<dbReference type="NCBIfam" id="NF007691">
    <property type="entry name" value="PRK10369.1"/>
    <property type="match status" value="1"/>
</dbReference>
<dbReference type="InterPro" id="IPR003567">
    <property type="entry name" value="Cyt_c_biogenesis"/>
</dbReference>
<dbReference type="InterPro" id="IPR032523">
    <property type="entry name" value="CcmF_C"/>
</dbReference>
<dbReference type="Proteomes" id="UP001620597">
    <property type="component" value="Unassembled WGS sequence"/>
</dbReference>
<evidence type="ECO:0000259" key="11">
    <source>
        <dbReference type="Pfam" id="PF01578"/>
    </source>
</evidence>
<dbReference type="InterPro" id="IPR003568">
    <property type="entry name" value="Cyt_c_biogenesis_CcmF"/>
</dbReference>
<feature type="transmembrane region" description="Helical" evidence="10">
    <location>
        <begin position="404"/>
        <end position="424"/>
    </location>
</feature>
<dbReference type="PRINTS" id="PR01411">
    <property type="entry name" value="CCMFBIOGNSIS"/>
</dbReference>
<feature type="transmembrane region" description="Helical" evidence="10">
    <location>
        <begin position="285"/>
        <end position="303"/>
    </location>
</feature>
<feature type="transmembrane region" description="Helical" evidence="10">
    <location>
        <begin position="15"/>
        <end position="36"/>
    </location>
</feature>
<dbReference type="NCBIfam" id="TIGR00353">
    <property type="entry name" value="nrfE"/>
    <property type="match status" value="1"/>
</dbReference>
<reference evidence="13 14" key="1">
    <citation type="submission" date="2024-03" db="EMBL/GenBank/DDBJ databases">
        <title>High-quality draft genome sequence of Oceanobacter sp. wDCs-4.</title>
        <authorList>
            <person name="Dong C."/>
        </authorList>
    </citation>
    <scope>NUCLEOTIDE SEQUENCE [LARGE SCALE GENOMIC DNA]</scope>
    <source>
        <strain evidence="14">wDCs-4</strain>
    </source>
</reference>
<keyword evidence="6" id="KW-0201">Cytochrome c-type biogenesis</keyword>
<comment type="subcellular location">
    <subcellularLocation>
        <location evidence="1">Cell inner membrane</location>
        <topology evidence="1">Multi-pass membrane protein</topology>
    </subcellularLocation>
</comment>
<dbReference type="PANTHER" id="PTHR43653">
    <property type="entry name" value="CYTOCHROME C ASSEMBLY PROTEIN-RELATED"/>
    <property type="match status" value="1"/>
</dbReference>
<keyword evidence="5 10" id="KW-0812">Transmembrane</keyword>
<feature type="domain" description="Cytochrome c assembly protein" evidence="11">
    <location>
        <begin position="99"/>
        <end position="306"/>
    </location>
</feature>
<keyword evidence="4" id="KW-0997">Cell inner membrane</keyword>
<comment type="function">
    <text evidence="9">Required for the biogenesis of c-type cytochromes. Possible subunit of a heme lyase.</text>
</comment>
<feature type="transmembrane region" description="Helical" evidence="10">
    <location>
        <begin position="623"/>
        <end position="643"/>
    </location>
</feature>
<dbReference type="EMBL" id="JBBKTX010000007">
    <property type="protein sequence ID" value="MFK4752234.1"/>
    <property type="molecule type" value="Genomic_DNA"/>
</dbReference>
<evidence type="ECO:0000256" key="5">
    <source>
        <dbReference type="ARBA" id="ARBA00022692"/>
    </source>
</evidence>
<evidence type="ECO:0000313" key="14">
    <source>
        <dbReference type="Proteomes" id="UP001620597"/>
    </source>
</evidence>
<feature type="transmembrane region" description="Helical" evidence="10">
    <location>
        <begin position="436"/>
        <end position="456"/>
    </location>
</feature>
<feature type="transmembrane region" description="Helical" evidence="10">
    <location>
        <begin position="106"/>
        <end position="124"/>
    </location>
</feature>
<feature type="transmembrane region" description="Helical" evidence="10">
    <location>
        <begin position="363"/>
        <end position="384"/>
    </location>
</feature>
<feature type="transmembrane region" description="Helical" evidence="10">
    <location>
        <begin position="188"/>
        <end position="208"/>
    </location>
</feature>
<dbReference type="PANTHER" id="PTHR43653:SF1">
    <property type="entry name" value="CYTOCHROME C-TYPE BIOGENESIS PROTEIN CCMF"/>
    <property type="match status" value="1"/>
</dbReference>
<evidence type="ECO:0000256" key="3">
    <source>
        <dbReference type="ARBA" id="ARBA00022475"/>
    </source>
</evidence>
<organism evidence="13 14">
    <name type="scientific">Oceanobacter antarcticus</name>
    <dbReference type="NCBI Taxonomy" id="3133425"/>
    <lineage>
        <taxon>Bacteria</taxon>
        <taxon>Pseudomonadati</taxon>
        <taxon>Pseudomonadota</taxon>
        <taxon>Gammaproteobacteria</taxon>
        <taxon>Oceanospirillales</taxon>
        <taxon>Oceanospirillaceae</taxon>
        <taxon>Oceanobacter</taxon>
    </lineage>
</organism>
<feature type="transmembrane region" description="Helical" evidence="10">
    <location>
        <begin position="131"/>
        <end position="151"/>
    </location>
</feature>
<evidence type="ECO:0000259" key="12">
    <source>
        <dbReference type="Pfam" id="PF16327"/>
    </source>
</evidence>
<name>A0ABW8NH00_9GAMM</name>
<evidence type="ECO:0000313" key="13">
    <source>
        <dbReference type="EMBL" id="MFK4752234.1"/>
    </source>
</evidence>
<evidence type="ECO:0000256" key="1">
    <source>
        <dbReference type="ARBA" id="ARBA00004429"/>
    </source>
</evidence>
<keyword evidence="7 10" id="KW-1133">Transmembrane helix</keyword>
<dbReference type="RefSeq" id="WP_416205537.1">
    <property type="nucleotide sequence ID" value="NZ_JBBKTX010000007.1"/>
</dbReference>
<feature type="transmembrane region" description="Helical" evidence="10">
    <location>
        <begin position="323"/>
        <end position="342"/>
    </location>
</feature>
<dbReference type="Pfam" id="PF01578">
    <property type="entry name" value="Cytochrom_C_asm"/>
    <property type="match status" value="1"/>
</dbReference>
<evidence type="ECO:0000256" key="10">
    <source>
        <dbReference type="SAM" id="Phobius"/>
    </source>
</evidence>
<proteinExistence type="inferred from homology"/>
<evidence type="ECO:0000256" key="9">
    <source>
        <dbReference type="ARBA" id="ARBA00037230"/>
    </source>
</evidence>
<feature type="transmembrane region" description="Helical" evidence="10">
    <location>
        <begin position="260"/>
        <end position="276"/>
    </location>
</feature>
<keyword evidence="13" id="KW-0456">Lyase</keyword>
<protein>
    <submittedName>
        <fullName evidence="13">Heme lyase CcmF/NrfE family subunit</fullName>
    </submittedName>
</protein>
<comment type="caution">
    <text evidence="13">The sequence shown here is derived from an EMBL/GenBank/DDBJ whole genome shotgun (WGS) entry which is preliminary data.</text>
</comment>
<dbReference type="Pfam" id="PF16327">
    <property type="entry name" value="CcmF_C"/>
    <property type="match status" value="1"/>
</dbReference>
<dbReference type="PRINTS" id="PR01410">
    <property type="entry name" value="CCBIOGENESIS"/>
</dbReference>